<gene>
    <name evidence="1" type="ORF">DGAL_LOCUS10601</name>
</gene>
<dbReference type="AlphaFoldDB" id="A0A8J2RVR1"/>
<protein>
    <submittedName>
        <fullName evidence="1">Uncharacterized protein</fullName>
    </submittedName>
</protein>
<dbReference type="EMBL" id="CAKKLH010000268">
    <property type="protein sequence ID" value="CAH0107309.1"/>
    <property type="molecule type" value="Genomic_DNA"/>
</dbReference>
<dbReference type="Proteomes" id="UP000789390">
    <property type="component" value="Unassembled WGS sequence"/>
</dbReference>
<dbReference type="OrthoDB" id="6400503at2759"/>
<evidence type="ECO:0000313" key="2">
    <source>
        <dbReference type="Proteomes" id="UP000789390"/>
    </source>
</evidence>
<sequence length="70" mass="7702">MLKTEARIQQSTGVLITGQEKIVDHLSNFDGNPPVSPDLLIKIFGLRLVTKGYIPLAVLCEDCHVQIVQS</sequence>
<reference evidence="1" key="1">
    <citation type="submission" date="2021-11" db="EMBL/GenBank/DDBJ databases">
        <authorList>
            <person name="Schell T."/>
        </authorList>
    </citation>
    <scope>NUCLEOTIDE SEQUENCE</scope>
    <source>
        <strain evidence="1">M5</strain>
    </source>
</reference>
<organism evidence="1 2">
    <name type="scientific">Daphnia galeata</name>
    <dbReference type="NCBI Taxonomy" id="27404"/>
    <lineage>
        <taxon>Eukaryota</taxon>
        <taxon>Metazoa</taxon>
        <taxon>Ecdysozoa</taxon>
        <taxon>Arthropoda</taxon>
        <taxon>Crustacea</taxon>
        <taxon>Branchiopoda</taxon>
        <taxon>Diplostraca</taxon>
        <taxon>Cladocera</taxon>
        <taxon>Anomopoda</taxon>
        <taxon>Daphniidae</taxon>
        <taxon>Daphnia</taxon>
    </lineage>
</organism>
<evidence type="ECO:0000313" key="1">
    <source>
        <dbReference type="EMBL" id="CAH0107309.1"/>
    </source>
</evidence>
<comment type="caution">
    <text evidence="1">The sequence shown here is derived from an EMBL/GenBank/DDBJ whole genome shotgun (WGS) entry which is preliminary data.</text>
</comment>
<accession>A0A8J2RVR1</accession>
<name>A0A8J2RVR1_9CRUS</name>
<keyword evidence="2" id="KW-1185">Reference proteome</keyword>
<proteinExistence type="predicted"/>